<keyword evidence="1" id="KW-0812">Transmembrane</keyword>
<keyword evidence="1" id="KW-1133">Transmembrane helix</keyword>
<feature type="transmembrane region" description="Helical" evidence="1">
    <location>
        <begin position="132"/>
        <end position="152"/>
    </location>
</feature>
<feature type="transmembrane region" description="Helical" evidence="1">
    <location>
        <begin position="18"/>
        <end position="42"/>
    </location>
</feature>
<feature type="transmembrane region" description="Helical" evidence="1">
    <location>
        <begin position="220"/>
        <end position="240"/>
    </location>
</feature>
<reference evidence="2" key="1">
    <citation type="submission" date="2020-02" db="EMBL/GenBank/DDBJ databases">
        <authorList>
            <person name="Meier V. D."/>
        </authorList>
    </citation>
    <scope>NUCLEOTIDE SEQUENCE</scope>
    <source>
        <strain evidence="2">AVDCRST_MAG28</strain>
    </source>
</reference>
<evidence type="ECO:0000313" key="2">
    <source>
        <dbReference type="EMBL" id="CAA9464331.1"/>
    </source>
</evidence>
<dbReference type="AlphaFoldDB" id="A0A6J4RBA9"/>
<gene>
    <name evidence="2" type="ORF">AVDCRST_MAG28-3847</name>
</gene>
<name>A0A6J4RBA9_9ACTN</name>
<keyword evidence="1" id="KW-0472">Membrane</keyword>
<organism evidence="2">
    <name type="scientific">uncultured Rubrobacteraceae bacterium</name>
    <dbReference type="NCBI Taxonomy" id="349277"/>
    <lineage>
        <taxon>Bacteria</taxon>
        <taxon>Bacillati</taxon>
        <taxon>Actinomycetota</taxon>
        <taxon>Rubrobacteria</taxon>
        <taxon>Rubrobacterales</taxon>
        <taxon>Rubrobacteraceae</taxon>
        <taxon>environmental samples</taxon>
    </lineage>
</organism>
<sequence length="250" mass="28574">MASITAAIKKPIQRLPWWVGPITVTAVLTGFGIYTMVAVLFFDRGEYANYLSPFYSPPVNSPLPAWLSPAIFVLWLPLGFRATCYYYRKAYYRAFFWDPPACSSKAQQREPRSTENYRGERNLFVWNNIHRYFMYGSFVLLIFLTIDTVRAFLPEGSFGITLGSLIFLVNVTLLWSYSLSCHSLRHIVGGRVDCYSCVTGGNARRKAYSWLSVLNQNHALFAWLSLFSLLITDIYIRLLLAGAVTDLRIL</sequence>
<accession>A0A6J4RBA9</accession>
<dbReference type="EMBL" id="CADCVE010000097">
    <property type="protein sequence ID" value="CAA9464331.1"/>
    <property type="molecule type" value="Genomic_DNA"/>
</dbReference>
<feature type="transmembrane region" description="Helical" evidence="1">
    <location>
        <begin position="62"/>
        <end position="80"/>
    </location>
</feature>
<protein>
    <submittedName>
        <fullName evidence="2">Putative succinate dehydrogenase [membrane anchor subunit] (Succinic dehydrogenase)</fullName>
    </submittedName>
</protein>
<proteinExistence type="predicted"/>
<evidence type="ECO:0000256" key="1">
    <source>
        <dbReference type="SAM" id="Phobius"/>
    </source>
</evidence>
<feature type="transmembrane region" description="Helical" evidence="1">
    <location>
        <begin position="158"/>
        <end position="177"/>
    </location>
</feature>